<keyword evidence="5" id="KW-0812">Transmembrane</keyword>
<dbReference type="InterPro" id="IPR043504">
    <property type="entry name" value="Peptidase_S1_PA_chymotrypsin"/>
</dbReference>
<comment type="caution">
    <text evidence="7">The sequence shown here is derived from an EMBL/GenBank/DDBJ whole genome shotgun (WGS) entry which is preliminary data.</text>
</comment>
<dbReference type="AlphaFoldDB" id="A0A6L5Y9C6"/>
<sequence>MDKWDDYKFRRSPEETLPRQDGPSQSPGNTDSGADAFSSGTKHDSDAVSAGASGTKNNGNADRAGATGTTDAAGTKYSGDADRAGAAPSEAPDPFSGTNAGPIGVKETGSDTEAGAFGSSVENTVGSVSTGDSRPGADSAGSSVWTDWSGTTGNTAENSSAYGYTETGGNAAAYGSTEAGGNDTAYRYGGGFDGGGGNGSGYNYGYTVPPGGRQKKSAQPMQITKKAFVLILILAMLVTSLLTVGGIALYDNHFAAGANQATNYTLSSSTESLSYKSIISKTSDSVVSITTESMSTDAWAQNYVTKGAGSGVIIQSNGYIITCNHVIEGASKITVTLKNKKTYTATVVGTDSDNDIAVLKIRATGLKAATYGNSSKLQVGDQVVAIGNPLGELSNTATTGIISALNRNLTIDGKKLNLLQTDASINPGNSGGALFNSSGNLVGIVVAKSSGSDVEGLGFAIPINKAAKIAKQLIKTGKSTSSSNSSSSSSSGDAAIGVTVTELSESQAKSSGYDAAGVYISSVTSAYARSAGLESGDRIAAVDGTSVSSLTALKSALKKHSPGDKAKITIVRDGKKHTVTVRLTSVSN</sequence>
<dbReference type="SUPFAM" id="SSF50494">
    <property type="entry name" value="Trypsin-like serine proteases"/>
    <property type="match status" value="1"/>
</dbReference>
<dbReference type="GO" id="GO:0004252">
    <property type="term" value="F:serine-type endopeptidase activity"/>
    <property type="evidence" value="ECO:0007669"/>
    <property type="project" value="InterPro"/>
</dbReference>
<evidence type="ECO:0000313" key="7">
    <source>
        <dbReference type="EMBL" id="MST52572.1"/>
    </source>
</evidence>
<feature type="region of interest" description="Disordered" evidence="4">
    <location>
        <begin position="1"/>
        <end position="160"/>
    </location>
</feature>
<dbReference type="Pfam" id="PF13365">
    <property type="entry name" value="Trypsin_2"/>
    <property type="match status" value="1"/>
</dbReference>
<evidence type="ECO:0000256" key="4">
    <source>
        <dbReference type="SAM" id="MobiDB-lite"/>
    </source>
</evidence>
<feature type="compositionally biased region" description="Polar residues" evidence="4">
    <location>
        <begin position="140"/>
        <end position="160"/>
    </location>
</feature>
<feature type="compositionally biased region" description="Polar residues" evidence="4">
    <location>
        <begin position="22"/>
        <end position="32"/>
    </location>
</feature>
<keyword evidence="3" id="KW-0378">Hydrolase</keyword>
<dbReference type="EMBL" id="VUMZ01000010">
    <property type="protein sequence ID" value="MST52572.1"/>
    <property type="molecule type" value="Genomic_DNA"/>
</dbReference>
<dbReference type="Gene3D" id="2.30.42.10">
    <property type="match status" value="1"/>
</dbReference>
<dbReference type="GO" id="GO:0006508">
    <property type="term" value="P:proteolysis"/>
    <property type="evidence" value="ECO:0007669"/>
    <property type="project" value="UniProtKB-KW"/>
</dbReference>
<name>A0A6L5Y9C6_9FIRM</name>
<dbReference type="Proteomes" id="UP000474676">
    <property type="component" value="Unassembled WGS sequence"/>
</dbReference>
<dbReference type="RefSeq" id="WP_154574965.1">
    <property type="nucleotide sequence ID" value="NZ_VUMZ01000010.1"/>
</dbReference>
<dbReference type="GeneID" id="303115593"/>
<dbReference type="PANTHER" id="PTHR43343">
    <property type="entry name" value="PEPTIDASE S12"/>
    <property type="match status" value="1"/>
</dbReference>
<dbReference type="Pfam" id="PF13180">
    <property type="entry name" value="PDZ_2"/>
    <property type="match status" value="1"/>
</dbReference>
<proteinExistence type="inferred from homology"/>
<dbReference type="PRINTS" id="PR00834">
    <property type="entry name" value="PROTEASES2C"/>
</dbReference>
<evidence type="ECO:0000256" key="5">
    <source>
        <dbReference type="SAM" id="Phobius"/>
    </source>
</evidence>
<dbReference type="SUPFAM" id="SSF50156">
    <property type="entry name" value="PDZ domain-like"/>
    <property type="match status" value="1"/>
</dbReference>
<feature type="domain" description="PDZ" evidence="6">
    <location>
        <begin position="473"/>
        <end position="574"/>
    </location>
</feature>
<evidence type="ECO:0000256" key="2">
    <source>
        <dbReference type="ARBA" id="ARBA00022670"/>
    </source>
</evidence>
<keyword evidence="5" id="KW-1133">Transmembrane helix</keyword>
<accession>A0A6L5Y9C6</accession>
<dbReference type="SMART" id="SM00228">
    <property type="entry name" value="PDZ"/>
    <property type="match status" value="1"/>
</dbReference>
<feature type="compositionally biased region" description="Low complexity" evidence="4">
    <location>
        <begin position="57"/>
        <end position="75"/>
    </location>
</feature>
<keyword evidence="8" id="KW-1185">Reference proteome</keyword>
<dbReference type="InterPro" id="IPR009003">
    <property type="entry name" value="Peptidase_S1_PA"/>
</dbReference>
<feature type="compositionally biased region" description="Basic and acidic residues" evidence="4">
    <location>
        <begin position="1"/>
        <end position="18"/>
    </location>
</feature>
<dbReference type="InterPro" id="IPR001940">
    <property type="entry name" value="Peptidase_S1C"/>
</dbReference>
<dbReference type="PANTHER" id="PTHR43343:SF3">
    <property type="entry name" value="PROTEASE DO-LIKE 8, CHLOROPLASTIC"/>
    <property type="match status" value="1"/>
</dbReference>
<comment type="similarity">
    <text evidence="1">Belongs to the peptidase S1C family.</text>
</comment>
<evidence type="ECO:0000259" key="6">
    <source>
        <dbReference type="PROSITE" id="PS50106"/>
    </source>
</evidence>
<dbReference type="Gene3D" id="2.40.10.10">
    <property type="entry name" value="Trypsin-like serine proteases"/>
    <property type="match status" value="2"/>
</dbReference>
<dbReference type="InterPro" id="IPR051201">
    <property type="entry name" value="Chloro_Bact_Ser_Proteases"/>
</dbReference>
<evidence type="ECO:0000256" key="1">
    <source>
        <dbReference type="ARBA" id="ARBA00010541"/>
    </source>
</evidence>
<reference evidence="7 8" key="1">
    <citation type="submission" date="2019-08" db="EMBL/GenBank/DDBJ databases">
        <title>In-depth cultivation of the pig gut microbiome towards novel bacterial diversity and tailored functional studies.</title>
        <authorList>
            <person name="Wylensek D."/>
            <person name="Hitch T.C.A."/>
            <person name="Clavel T."/>
        </authorList>
    </citation>
    <scope>NUCLEOTIDE SEQUENCE [LARGE SCALE GENOMIC DNA]</scope>
    <source>
        <strain evidence="7 8">WCA-MUC-591-APC-3H</strain>
    </source>
</reference>
<evidence type="ECO:0000256" key="3">
    <source>
        <dbReference type="ARBA" id="ARBA00022801"/>
    </source>
</evidence>
<dbReference type="PROSITE" id="PS50106">
    <property type="entry name" value="PDZ"/>
    <property type="match status" value="1"/>
</dbReference>
<gene>
    <name evidence="7" type="ORF">FYJ64_09695</name>
</gene>
<protein>
    <submittedName>
        <fullName evidence="7">PDZ domain-containing protein</fullName>
    </submittedName>
</protein>
<dbReference type="InterPro" id="IPR001478">
    <property type="entry name" value="PDZ"/>
</dbReference>
<keyword evidence="2" id="KW-0645">Protease</keyword>
<dbReference type="InterPro" id="IPR036034">
    <property type="entry name" value="PDZ_sf"/>
</dbReference>
<organism evidence="7 8">
    <name type="scientific">Hornefia butyriciproducens</name>
    <dbReference type="NCBI Taxonomy" id="2652293"/>
    <lineage>
        <taxon>Bacteria</taxon>
        <taxon>Bacillati</taxon>
        <taxon>Bacillota</taxon>
        <taxon>Clostridia</taxon>
        <taxon>Peptostreptococcales</taxon>
        <taxon>Anaerovoracaceae</taxon>
        <taxon>Hornefia</taxon>
    </lineage>
</organism>
<evidence type="ECO:0000313" key="8">
    <source>
        <dbReference type="Proteomes" id="UP000474676"/>
    </source>
</evidence>
<feature type="compositionally biased region" description="Polar residues" evidence="4">
    <location>
        <begin position="120"/>
        <end position="132"/>
    </location>
</feature>
<feature type="transmembrane region" description="Helical" evidence="5">
    <location>
        <begin position="227"/>
        <end position="250"/>
    </location>
</feature>
<keyword evidence="5" id="KW-0472">Membrane</keyword>